<feature type="region of interest" description="Disordered" evidence="1">
    <location>
        <begin position="304"/>
        <end position="325"/>
    </location>
</feature>
<comment type="caution">
    <text evidence="3">The sequence shown here is derived from an EMBL/GenBank/DDBJ whole genome shotgun (WGS) entry which is preliminary data.</text>
</comment>
<accession>A0ABN1LMN4</accession>
<reference evidence="3 4" key="1">
    <citation type="journal article" date="2019" name="Int. J. Syst. Evol. Microbiol.">
        <title>The Global Catalogue of Microorganisms (GCM) 10K type strain sequencing project: providing services to taxonomists for standard genome sequencing and annotation.</title>
        <authorList>
            <consortium name="The Broad Institute Genomics Platform"/>
            <consortium name="The Broad Institute Genome Sequencing Center for Infectious Disease"/>
            <person name="Wu L."/>
            <person name="Ma J."/>
        </authorList>
    </citation>
    <scope>NUCLEOTIDE SEQUENCE [LARGE SCALE GENOMIC DNA]</scope>
    <source>
        <strain evidence="3 4">JCM 15896</strain>
    </source>
</reference>
<name>A0ABN1LMN4_9ALTE</name>
<dbReference type="SUPFAM" id="SSF53300">
    <property type="entry name" value="vWA-like"/>
    <property type="match status" value="2"/>
</dbReference>
<feature type="compositionally biased region" description="Polar residues" evidence="1">
    <location>
        <begin position="315"/>
        <end position="325"/>
    </location>
</feature>
<keyword evidence="4" id="KW-1185">Reference proteome</keyword>
<evidence type="ECO:0000313" key="3">
    <source>
        <dbReference type="EMBL" id="GAA0857992.1"/>
    </source>
</evidence>
<organism evidence="3 4">
    <name type="scientific">Aliiglaciecola litoralis</name>
    <dbReference type="NCBI Taxonomy" id="582857"/>
    <lineage>
        <taxon>Bacteria</taxon>
        <taxon>Pseudomonadati</taxon>
        <taxon>Pseudomonadota</taxon>
        <taxon>Gammaproteobacteria</taxon>
        <taxon>Alteromonadales</taxon>
        <taxon>Alteromonadaceae</taxon>
        <taxon>Aliiglaciecola</taxon>
    </lineage>
</organism>
<proteinExistence type="predicted"/>
<protein>
    <recommendedName>
        <fullName evidence="5">Type IV pilus assembly protein PilY1</fullName>
    </recommendedName>
</protein>
<evidence type="ECO:0000256" key="1">
    <source>
        <dbReference type="SAM" id="MobiDB-lite"/>
    </source>
</evidence>
<feature type="region of interest" description="Disordered" evidence="1">
    <location>
        <begin position="260"/>
        <end position="279"/>
    </location>
</feature>
<evidence type="ECO:0000256" key="2">
    <source>
        <dbReference type="SAM" id="SignalP"/>
    </source>
</evidence>
<feature type="signal peptide" evidence="2">
    <location>
        <begin position="1"/>
        <end position="25"/>
    </location>
</feature>
<evidence type="ECO:0008006" key="5">
    <source>
        <dbReference type="Google" id="ProtNLM"/>
    </source>
</evidence>
<dbReference type="RefSeq" id="WP_343860631.1">
    <property type="nucleotide sequence ID" value="NZ_BAAAFD010000007.1"/>
</dbReference>
<gene>
    <name evidence="3" type="ORF">GCM10009114_25930</name>
</gene>
<dbReference type="SUPFAM" id="SSF50998">
    <property type="entry name" value="Quinoprotein alcohol dehydrogenase-like"/>
    <property type="match status" value="1"/>
</dbReference>
<dbReference type="Gene3D" id="3.40.50.410">
    <property type="entry name" value="von Willebrand factor, type A domain"/>
    <property type="match status" value="2"/>
</dbReference>
<dbReference type="Proteomes" id="UP001500359">
    <property type="component" value="Unassembled WGS sequence"/>
</dbReference>
<dbReference type="EMBL" id="BAAAFD010000007">
    <property type="protein sequence ID" value="GAA0857992.1"/>
    <property type="molecule type" value="Genomic_DNA"/>
</dbReference>
<feature type="compositionally biased region" description="Basic and acidic residues" evidence="1">
    <location>
        <begin position="263"/>
        <end position="272"/>
    </location>
</feature>
<sequence length="1362" mass="148349">MSIQKTLNGTAALILSSMIGFSAFADDLEIYLGTSDAAVEYYPNVLFIMDTSGSMGAKDNTDETRMLRVQNALKETLSSVTNINAGLMRFSDFGGPVLFPVQNINSPVVPEIITPIVSGNDDAYEINGVVNTNSSRIKLSQGNDVVTSGYRYQGLNIPRGATITSAYLRFTSAQLNTAVTTMQIKGELSGDSQSFSNTNFDISGRTRTSNVLNWTTDNNWPLSGESIRSPDITHIIQEIVDQNAWCGKNALSLIIEGSSVDGSSDRRAKAFEDGTGSTPQLVVTYDDTTATGCVKGDLTYQVASQRDNAEERNDGNQSTGSELTFNPSNNKYIGIRFRKLALPRNAVVANAYIEFTAYQNRTSGGASFRIRGVDEADPRNFRNYPRYLLRDKPKTSASVTWSNIPAWYRNNTYTSPPVTSIVQEIVNRGDWDSGNDIMFVVSDMVGVRGAYTYQGKPSGAPRLVVEFEGDATPGTTSTVRQHLISKVDELSANGYTPIVDTLLEAANYFGGRDVDYGLARGTNAVSASVRRSTRVSHRSSYIGSDSVLPNGCTVDNLSDSDCVNEYIPTGATYISPIVDQQCQTNNHIVLLSDGEANNNHSVSKIEALLNRNCTSSSGGEKCGLDLVENIGDIGDSFIDSRIVTHTIGFNTNETASTFLNRLALNGGGGFYQADNSEDLVTAFSSILKTVKDVNTTFVSPGVAVNQLNRLTHNDELYFALFKPSEGAIWPGNLKKYRIDGDEVLDKDGLPAVDDGTGFFSENAHSYWSVQADGNDVREGGAASRMTLSRNIYAFEGTGTIATESNRLHESNNSITEDDLGISTLPDSAALRTTILKWARGVDVRDDDGDGDSTDVRLMMGDPIHSQPIIVNYSDTESAILVATNHGVLHSFDPVTGSENFAVMPKEMLMNQYDLYRDGSTFNHIYGLDGDMVLRNTQSNKYLYVGMRRGGRNYYAFDITSKTSPALKFEIRGGSAGFEKLGQSWSRPTATKIRIGASTKDVLIFGGGYDEQQDDKELRSADSVGNAVFIVDADTGGLLWSASNSNADLVLSEMEYSIPARISVIDREGDGYADHMYVVDMGGQMFRLDIHNGNGVSELVTGGLMASFGGDAAIDNRRFFYGPDVSEINLGDQHFYAVALGSGFRAHPLNSEIQDHFYMVKDEGVFALDENNHYTLPVLPYTTDDLFNATAHTLTSADDTEREIATSEFAEKHGWYLELGAGGEKVLASPLIIDYQLFFTTYLPASANDSACAPPAGNSRAYLVNLVNANAVTDLNLDGDLQNEDRYAQLRQTGIAPETKILIEDIIKPVVCLGTECTSAVIDLDENGDPEPCGTAFECLAENIYGRFERVQKSSWKTEIERQ</sequence>
<dbReference type="InterPro" id="IPR036465">
    <property type="entry name" value="vWFA_dom_sf"/>
</dbReference>
<evidence type="ECO:0000313" key="4">
    <source>
        <dbReference type="Proteomes" id="UP001500359"/>
    </source>
</evidence>
<dbReference type="InterPro" id="IPR011047">
    <property type="entry name" value="Quinoprotein_ADH-like_sf"/>
</dbReference>
<keyword evidence="2" id="KW-0732">Signal</keyword>
<feature type="chain" id="PRO_5045359254" description="Type IV pilus assembly protein PilY1" evidence="2">
    <location>
        <begin position="26"/>
        <end position="1362"/>
    </location>
</feature>